<evidence type="ECO:0000256" key="4">
    <source>
        <dbReference type="ARBA" id="ARBA00012574"/>
    </source>
</evidence>
<dbReference type="EMBL" id="CP123872">
    <property type="protein sequence ID" value="WND01793.1"/>
    <property type="molecule type" value="Genomic_DNA"/>
</dbReference>
<feature type="domain" description="Aminopeptidase P N-terminal" evidence="10">
    <location>
        <begin position="1"/>
        <end position="132"/>
    </location>
</feature>
<dbReference type="InterPro" id="IPR036005">
    <property type="entry name" value="Creatinase/aminopeptidase-like"/>
</dbReference>
<evidence type="ECO:0000256" key="7">
    <source>
        <dbReference type="ARBA" id="ARBA00022801"/>
    </source>
</evidence>
<evidence type="ECO:0000256" key="3">
    <source>
        <dbReference type="ARBA" id="ARBA00008766"/>
    </source>
</evidence>
<keyword evidence="9" id="KW-0464">Manganese</keyword>
<keyword evidence="6" id="KW-0479">Metal-binding</keyword>
<comment type="similarity">
    <text evidence="3">Belongs to the peptidase M24B family.</text>
</comment>
<keyword evidence="8" id="KW-0482">Metalloprotease</keyword>
<name>A0AA52H9N5_9PROT</name>
<dbReference type="InterPro" id="IPR000994">
    <property type="entry name" value="Pept_M24"/>
</dbReference>
<dbReference type="PRINTS" id="PR00599">
    <property type="entry name" value="MAPEPTIDASE"/>
</dbReference>
<dbReference type="KEGG" id="tmk:QGN29_09535"/>
<evidence type="ECO:0000313" key="12">
    <source>
        <dbReference type="Proteomes" id="UP001268683"/>
    </source>
</evidence>
<reference evidence="11" key="1">
    <citation type="submission" date="2023-04" db="EMBL/GenBank/DDBJ databases">
        <title>Complete genome sequence of Temperatibacter marinus.</title>
        <authorList>
            <person name="Rong J.-C."/>
            <person name="Yi M.-L."/>
            <person name="Zhao Q."/>
        </authorList>
    </citation>
    <scope>NUCLEOTIDE SEQUENCE</scope>
    <source>
        <strain evidence="11">NBRC 110045</strain>
    </source>
</reference>
<comment type="catalytic activity">
    <reaction evidence="1">
        <text>Release of any N-terminal amino acid, including proline, that is linked to proline, even from a dipeptide or tripeptide.</text>
        <dbReference type="EC" id="3.4.11.9"/>
    </reaction>
</comment>
<evidence type="ECO:0000256" key="5">
    <source>
        <dbReference type="ARBA" id="ARBA00022670"/>
    </source>
</evidence>
<proteinExistence type="inferred from homology"/>
<evidence type="ECO:0000256" key="1">
    <source>
        <dbReference type="ARBA" id="ARBA00001424"/>
    </source>
</evidence>
<sequence length="434" mass="48774">MTDIYAERRRRLFDTLDSDSVVILAGHQEQVRSKNILYPFRQNSDFYYLTGCSEPDAAALLRPGHADNYTLFVRPRDKAQEISFGDRLGIEGAREQLAATSAYSIGDLSEKIPEMLEERCQIFLSDELGRFDTQVRQWLDAQRRSAKFDDQRIYRSLHSILPLVHQMRCVKDEHEIALLRQAVKATEAGHKALMEKARPGAMEVTLSGAFMGEIGHHGCAEVGYPNIVASGNNACCLHYTDYGSALKSGDMILVDAGAEYKNYTADVTRSYPVTGQFSALQKDVYTIVLAGLDASIALVKPGLLWSEIYETNMKVLSQGLIDLGLLKGSLDEVLEKDLHKPYTIHKTGHWLGLDVHDVGRYREADGRWVTLQEGMVFTIEPGLYFPQSCETVPEEFRGMGIRIEDDILVTKNGHENLTASIPRTVTDIEDYMKR</sequence>
<dbReference type="InterPro" id="IPR052433">
    <property type="entry name" value="X-Pro_dipept-like"/>
</dbReference>
<dbReference type="SUPFAM" id="SSF55920">
    <property type="entry name" value="Creatinase/aminopeptidase"/>
    <property type="match status" value="1"/>
</dbReference>
<dbReference type="PANTHER" id="PTHR43226:SF4">
    <property type="entry name" value="XAA-PRO AMINOPEPTIDASE 3"/>
    <property type="match status" value="1"/>
</dbReference>
<dbReference type="GO" id="GO:0030145">
    <property type="term" value="F:manganese ion binding"/>
    <property type="evidence" value="ECO:0007669"/>
    <property type="project" value="InterPro"/>
</dbReference>
<dbReference type="Gene3D" id="3.90.230.10">
    <property type="entry name" value="Creatinase/methionine aminopeptidase superfamily"/>
    <property type="match status" value="1"/>
</dbReference>
<dbReference type="AlphaFoldDB" id="A0AA52H9N5"/>
<gene>
    <name evidence="11" type="ORF">QGN29_09535</name>
</gene>
<organism evidence="11 12">
    <name type="scientific">Temperatibacter marinus</name>
    <dbReference type="NCBI Taxonomy" id="1456591"/>
    <lineage>
        <taxon>Bacteria</taxon>
        <taxon>Pseudomonadati</taxon>
        <taxon>Pseudomonadota</taxon>
        <taxon>Alphaproteobacteria</taxon>
        <taxon>Kordiimonadales</taxon>
        <taxon>Temperatibacteraceae</taxon>
        <taxon>Temperatibacter</taxon>
    </lineage>
</organism>
<evidence type="ECO:0000256" key="8">
    <source>
        <dbReference type="ARBA" id="ARBA00023049"/>
    </source>
</evidence>
<protein>
    <recommendedName>
        <fullName evidence="4">Xaa-Pro aminopeptidase</fullName>
        <ecNumber evidence="4">3.4.11.9</ecNumber>
    </recommendedName>
</protein>
<dbReference type="InterPro" id="IPR007865">
    <property type="entry name" value="Aminopep_P_N"/>
</dbReference>
<evidence type="ECO:0000256" key="2">
    <source>
        <dbReference type="ARBA" id="ARBA00001936"/>
    </source>
</evidence>
<dbReference type="Gene3D" id="3.40.350.10">
    <property type="entry name" value="Creatinase/prolidase N-terminal domain"/>
    <property type="match status" value="1"/>
</dbReference>
<keyword evidence="5" id="KW-0645">Protease</keyword>
<comment type="cofactor">
    <cofactor evidence="2">
        <name>Mn(2+)</name>
        <dbReference type="ChEBI" id="CHEBI:29035"/>
    </cofactor>
</comment>
<dbReference type="InterPro" id="IPR029149">
    <property type="entry name" value="Creatin/AminoP/Spt16_N"/>
</dbReference>
<evidence type="ECO:0000256" key="9">
    <source>
        <dbReference type="ARBA" id="ARBA00023211"/>
    </source>
</evidence>
<keyword evidence="7" id="KW-0378">Hydrolase</keyword>
<dbReference type="Proteomes" id="UP001268683">
    <property type="component" value="Chromosome"/>
</dbReference>
<keyword evidence="11" id="KW-0031">Aminopeptidase</keyword>
<keyword evidence="12" id="KW-1185">Reference proteome</keyword>
<evidence type="ECO:0000313" key="11">
    <source>
        <dbReference type="EMBL" id="WND01793.1"/>
    </source>
</evidence>
<dbReference type="GO" id="GO:0006508">
    <property type="term" value="P:proteolysis"/>
    <property type="evidence" value="ECO:0007669"/>
    <property type="project" value="UniProtKB-KW"/>
</dbReference>
<accession>A0AA52H9N5</accession>
<dbReference type="PANTHER" id="PTHR43226">
    <property type="entry name" value="XAA-PRO AMINOPEPTIDASE 3"/>
    <property type="match status" value="1"/>
</dbReference>
<dbReference type="InterPro" id="IPR001714">
    <property type="entry name" value="Pept_M24_MAP"/>
</dbReference>
<dbReference type="CDD" id="cd01087">
    <property type="entry name" value="Prolidase"/>
    <property type="match status" value="1"/>
</dbReference>
<evidence type="ECO:0000259" key="10">
    <source>
        <dbReference type="SMART" id="SM01011"/>
    </source>
</evidence>
<dbReference type="Pfam" id="PF00557">
    <property type="entry name" value="Peptidase_M24"/>
    <property type="match status" value="1"/>
</dbReference>
<dbReference type="EC" id="3.4.11.9" evidence="4"/>
<dbReference type="GO" id="GO:0005829">
    <property type="term" value="C:cytosol"/>
    <property type="evidence" value="ECO:0007669"/>
    <property type="project" value="TreeGrafter"/>
</dbReference>
<dbReference type="SUPFAM" id="SSF53092">
    <property type="entry name" value="Creatinase/prolidase N-terminal domain"/>
    <property type="match status" value="1"/>
</dbReference>
<evidence type="ECO:0000256" key="6">
    <source>
        <dbReference type="ARBA" id="ARBA00022723"/>
    </source>
</evidence>
<dbReference type="GO" id="GO:0070006">
    <property type="term" value="F:metalloaminopeptidase activity"/>
    <property type="evidence" value="ECO:0007669"/>
    <property type="project" value="InterPro"/>
</dbReference>
<dbReference type="SMART" id="SM01011">
    <property type="entry name" value="AMP_N"/>
    <property type="match status" value="1"/>
</dbReference>
<dbReference type="RefSeq" id="WP_310797623.1">
    <property type="nucleotide sequence ID" value="NZ_CP123872.1"/>
</dbReference>
<dbReference type="Pfam" id="PF05195">
    <property type="entry name" value="AMP_N"/>
    <property type="match status" value="1"/>
</dbReference>